<name>A0A0P9T632_PSEA0</name>
<dbReference type="EMBL" id="LJQI01000095">
    <property type="protein sequence ID" value="KPX35923.1"/>
    <property type="molecule type" value="Genomic_DNA"/>
</dbReference>
<reference evidence="6 7" key="2">
    <citation type="submission" date="2018-08" db="EMBL/GenBank/DDBJ databases">
        <title>Recombination of ecologically and evolutionarily significant loci maintains genetic cohesion in the Pseudomonas syringae species complex.</title>
        <authorList>
            <person name="Dillon M."/>
            <person name="Thakur S."/>
            <person name="Almeida R.N.D."/>
            <person name="Weir B.S."/>
            <person name="Guttman D.S."/>
        </authorList>
    </citation>
    <scope>NUCLEOTIDE SEQUENCE [LARGE SCALE GENOMIC DNA]</scope>
    <source>
        <strain evidence="4 7">ICMP 4316</strain>
        <strain evidence="3 6">ICMP 8636</strain>
    </source>
</reference>
<feature type="domain" description="Tsi6" evidence="1">
    <location>
        <begin position="75"/>
        <end position="157"/>
    </location>
</feature>
<gene>
    <name evidence="2" type="ORF">ALO70_102577</name>
    <name evidence="4" type="ORF">ALQ39_103001</name>
    <name evidence="3" type="ORF">ALQ86_102743</name>
</gene>
<dbReference type="Proteomes" id="UP000050490">
    <property type="component" value="Unassembled WGS sequence"/>
</dbReference>
<dbReference type="Pfam" id="PF18660">
    <property type="entry name" value="Tsi6"/>
    <property type="match status" value="1"/>
</dbReference>
<evidence type="ECO:0000313" key="6">
    <source>
        <dbReference type="Proteomes" id="UP000272627"/>
    </source>
</evidence>
<evidence type="ECO:0000313" key="3">
    <source>
        <dbReference type="EMBL" id="RML95032.1"/>
    </source>
</evidence>
<comment type="caution">
    <text evidence="2">The sequence shown here is derived from an EMBL/GenBank/DDBJ whole genome shotgun (WGS) entry which is preliminary data.</text>
</comment>
<evidence type="ECO:0000313" key="2">
    <source>
        <dbReference type="EMBL" id="KPX35923.1"/>
    </source>
</evidence>
<dbReference type="AlphaFoldDB" id="A0A0P9T632"/>
<dbReference type="EMBL" id="RBOA01000484">
    <property type="protein sequence ID" value="RML95032.1"/>
    <property type="molecule type" value="Genomic_DNA"/>
</dbReference>
<evidence type="ECO:0000259" key="1">
    <source>
        <dbReference type="Pfam" id="PF18660"/>
    </source>
</evidence>
<proteinExistence type="predicted"/>
<protein>
    <recommendedName>
        <fullName evidence="1">Tsi6 domain-containing protein</fullName>
    </recommendedName>
</protein>
<sequence>MLDNDGSVQFSDEVKSRHRVFNMKAPVDTEVYIGKMGFRSGSHGCGTVLSSHGPLEIWFRNDESHLMECAMIFNTALEYVNHALLLAKDRCARNPQFPVYTSVINQLIYVKAVFEGVEKDKSRLHDLSLGALGAKEFEDMDYELARAIMDVSYIASQSANGLKVKLPTGILYQEPPVR</sequence>
<organism evidence="2 5">
    <name type="scientific">Pseudomonas amygdali pv. eriobotryae</name>
    <dbReference type="NCBI Taxonomy" id="129137"/>
    <lineage>
        <taxon>Bacteria</taxon>
        <taxon>Pseudomonadati</taxon>
        <taxon>Pseudomonadota</taxon>
        <taxon>Gammaproteobacteria</taxon>
        <taxon>Pseudomonadales</taxon>
        <taxon>Pseudomonadaceae</taxon>
        <taxon>Pseudomonas</taxon>
        <taxon>Pseudomonas amygdali</taxon>
    </lineage>
</organism>
<dbReference type="PATRIC" id="fig|129137.4.peg.1972"/>
<accession>A0A0P9T632</accession>
<dbReference type="InterPro" id="IPR040818">
    <property type="entry name" value="Tsi6"/>
</dbReference>
<dbReference type="EMBL" id="RBPV01000331">
    <property type="protein sequence ID" value="RMO54620.1"/>
    <property type="molecule type" value="Genomic_DNA"/>
</dbReference>
<dbReference type="Proteomes" id="UP000272627">
    <property type="component" value="Unassembled WGS sequence"/>
</dbReference>
<evidence type="ECO:0000313" key="7">
    <source>
        <dbReference type="Proteomes" id="UP000275613"/>
    </source>
</evidence>
<evidence type="ECO:0000313" key="4">
    <source>
        <dbReference type="EMBL" id="RMO54620.1"/>
    </source>
</evidence>
<dbReference type="Proteomes" id="UP000275613">
    <property type="component" value="Unassembled WGS sequence"/>
</dbReference>
<reference evidence="2 5" key="1">
    <citation type="submission" date="2015-09" db="EMBL/GenBank/DDBJ databases">
        <title>Genome announcement of multiple Pseudomonas syringae strains.</title>
        <authorList>
            <person name="Thakur S."/>
            <person name="Wang P.W."/>
            <person name="Gong Y."/>
            <person name="Weir B.S."/>
            <person name="Guttman D.S."/>
        </authorList>
    </citation>
    <scope>NUCLEOTIDE SEQUENCE [LARGE SCALE GENOMIC DNA]</scope>
    <source>
        <strain evidence="2 5">ICMP4455</strain>
    </source>
</reference>
<evidence type="ECO:0000313" key="5">
    <source>
        <dbReference type="Proteomes" id="UP000050490"/>
    </source>
</evidence>